<dbReference type="InterPro" id="IPR002903">
    <property type="entry name" value="RsmH"/>
</dbReference>
<organism evidence="7 8">
    <name type="scientific">Candidatus Jorgensenbacteria bacterium RIFCSPLOWO2_12_FULL_42_11</name>
    <dbReference type="NCBI Taxonomy" id="1798473"/>
    <lineage>
        <taxon>Bacteria</taxon>
        <taxon>Candidatus Joergenseniibacteriota</taxon>
    </lineage>
</organism>
<dbReference type="InterPro" id="IPR023397">
    <property type="entry name" value="SAM-dep_MeTrfase_MraW_recog"/>
</dbReference>
<name>A0A1F6C1H9_9BACT</name>
<dbReference type="Gene3D" id="3.40.50.150">
    <property type="entry name" value="Vaccinia Virus protein VP39"/>
    <property type="match status" value="1"/>
</dbReference>
<feature type="binding site" evidence="6">
    <location>
        <position position="50"/>
    </location>
    <ligand>
        <name>S-adenosyl-L-methionine</name>
        <dbReference type="ChEBI" id="CHEBI:59789"/>
    </ligand>
</feature>
<evidence type="ECO:0000313" key="8">
    <source>
        <dbReference type="Proteomes" id="UP000176633"/>
    </source>
</evidence>
<dbReference type="GO" id="GO:0070475">
    <property type="term" value="P:rRNA base methylation"/>
    <property type="evidence" value="ECO:0007669"/>
    <property type="project" value="UniProtKB-UniRule"/>
</dbReference>
<keyword evidence="4 6" id="KW-0808">Transferase</keyword>
<dbReference type="GO" id="GO:0005737">
    <property type="term" value="C:cytoplasm"/>
    <property type="evidence" value="ECO:0007669"/>
    <property type="project" value="UniProtKB-SubCell"/>
</dbReference>
<comment type="similarity">
    <text evidence="1 6">Belongs to the methyltransferase superfamily. RsmH family.</text>
</comment>
<dbReference type="PANTHER" id="PTHR11265:SF0">
    <property type="entry name" value="12S RRNA N4-METHYLCYTIDINE METHYLTRANSFERASE"/>
    <property type="match status" value="1"/>
</dbReference>
<dbReference type="Proteomes" id="UP000176633">
    <property type="component" value="Unassembled WGS sequence"/>
</dbReference>
<dbReference type="EMBL" id="MFKM01000027">
    <property type="protein sequence ID" value="OGG43056.1"/>
    <property type="molecule type" value="Genomic_DNA"/>
</dbReference>
<evidence type="ECO:0000256" key="2">
    <source>
        <dbReference type="ARBA" id="ARBA00022552"/>
    </source>
</evidence>
<dbReference type="EC" id="2.1.1.199" evidence="6"/>
<protein>
    <recommendedName>
        <fullName evidence="6">Ribosomal RNA small subunit methyltransferase H</fullName>
        <ecNumber evidence="6">2.1.1.199</ecNumber>
    </recommendedName>
    <alternativeName>
        <fullName evidence="6">16S rRNA m(4)C1402 methyltransferase</fullName>
    </alternativeName>
    <alternativeName>
        <fullName evidence="6">rRNA (cytosine-N(4)-)-methyltransferase RsmH</fullName>
    </alternativeName>
</protein>
<dbReference type="Pfam" id="PF01795">
    <property type="entry name" value="Methyltransf_5"/>
    <property type="match status" value="1"/>
</dbReference>
<feature type="binding site" evidence="6">
    <location>
        <position position="77"/>
    </location>
    <ligand>
        <name>S-adenosyl-L-methionine</name>
        <dbReference type="ChEBI" id="CHEBI:59789"/>
    </ligand>
</feature>
<feature type="binding site" evidence="6">
    <location>
        <position position="111"/>
    </location>
    <ligand>
        <name>S-adenosyl-L-methionine</name>
        <dbReference type="ChEBI" id="CHEBI:59789"/>
    </ligand>
</feature>
<dbReference type="GO" id="GO:0071424">
    <property type="term" value="F:rRNA (cytosine-N4-)-methyltransferase activity"/>
    <property type="evidence" value="ECO:0007669"/>
    <property type="project" value="UniProtKB-UniRule"/>
</dbReference>
<dbReference type="PIRSF" id="PIRSF004486">
    <property type="entry name" value="MraW"/>
    <property type="match status" value="1"/>
</dbReference>
<evidence type="ECO:0000256" key="1">
    <source>
        <dbReference type="ARBA" id="ARBA00010396"/>
    </source>
</evidence>
<dbReference type="Gene3D" id="1.10.150.170">
    <property type="entry name" value="Putative methyltransferase TM0872, insert domain"/>
    <property type="match status" value="1"/>
</dbReference>
<dbReference type="HAMAP" id="MF_01007">
    <property type="entry name" value="16SrRNA_methyltr_H"/>
    <property type="match status" value="1"/>
</dbReference>
<feature type="binding site" evidence="6">
    <location>
        <position position="104"/>
    </location>
    <ligand>
        <name>S-adenosyl-L-methionine</name>
        <dbReference type="ChEBI" id="CHEBI:59789"/>
    </ligand>
</feature>
<comment type="catalytic activity">
    <reaction evidence="6">
        <text>cytidine(1402) in 16S rRNA + S-adenosyl-L-methionine = N(4)-methylcytidine(1402) in 16S rRNA + S-adenosyl-L-homocysteine + H(+)</text>
        <dbReference type="Rhea" id="RHEA:42928"/>
        <dbReference type="Rhea" id="RHEA-COMP:10286"/>
        <dbReference type="Rhea" id="RHEA-COMP:10287"/>
        <dbReference type="ChEBI" id="CHEBI:15378"/>
        <dbReference type="ChEBI" id="CHEBI:57856"/>
        <dbReference type="ChEBI" id="CHEBI:59789"/>
        <dbReference type="ChEBI" id="CHEBI:74506"/>
        <dbReference type="ChEBI" id="CHEBI:82748"/>
        <dbReference type="EC" id="2.1.1.199"/>
    </reaction>
</comment>
<dbReference type="SUPFAM" id="SSF53335">
    <property type="entry name" value="S-adenosyl-L-methionine-dependent methyltransferases"/>
    <property type="match status" value="1"/>
</dbReference>
<dbReference type="PANTHER" id="PTHR11265">
    <property type="entry name" value="S-ADENOSYL-METHYLTRANSFERASE MRAW"/>
    <property type="match status" value="1"/>
</dbReference>
<keyword evidence="6" id="KW-0963">Cytoplasm</keyword>
<reference evidence="7 8" key="1">
    <citation type="journal article" date="2016" name="Nat. Commun.">
        <title>Thousands of microbial genomes shed light on interconnected biogeochemical processes in an aquifer system.</title>
        <authorList>
            <person name="Anantharaman K."/>
            <person name="Brown C.T."/>
            <person name="Hug L.A."/>
            <person name="Sharon I."/>
            <person name="Castelle C.J."/>
            <person name="Probst A.J."/>
            <person name="Thomas B.C."/>
            <person name="Singh A."/>
            <person name="Wilkins M.J."/>
            <person name="Karaoz U."/>
            <person name="Brodie E.L."/>
            <person name="Williams K.H."/>
            <person name="Hubbard S.S."/>
            <person name="Banfield J.F."/>
        </authorList>
    </citation>
    <scope>NUCLEOTIDE SEQUENCE [LARGE SCALE GENOMIC DNA]</scope>
</reference>
<proteinExistence type="inferred from homology"/>
<evidence type="ECO:0000313" key="7">
    <source>
        <dbReference type="EMBL" id="OGG43056.1"/>
    </source>
</evidence>
<dbReference type="InterPro" id="IPR029063">
    <property type="entry name" value="SAM-dependent_MTases_sf"/>
</dbReference>
<comment type="caution">
    <text evidence="7">The sequence shown here is derived from an EMBL/GenBank/DDBJ whole genome shotgun (WGS) entry which is preliminary data.</text>
</comment>
<evidence type="ECO:0000256" key="4">
    <source>
        <dbReference type="ARBA" id="ARBA00022679"/>
    </source>
</evidence>
<dbReference type="AlphaFoldDB" id="A0A1F6C1H9"/>
<evidence type="ECO:0000256" key="3">
    <source>
        <dbReference type="ARBA" id="ARBA00022603"/>
    </source>
</evidence>
<gene>
    <name evidence="6" type="primary">rsmH</name>
    <name evidence="7" type="ORF">A3G50_01610</name>
</gene>
<dbReference type="NCBIfam" id="TIGR00006">
    <property type="entry name" value="16S rRNA (cytosine(1402)-N(4))-methyltransferase RsmH"/>
    <property type="match status" value="1"/>
</dbReference>
<accession>A0A1F6C1H9</accession>
<sequence length="317" mass="36081">MHIPVLLKEATAVLNPKPGEFFIDGTVNGGGHAVAILEKISPAGKFLGIDWDENAIERLKIEGLKNCKNAILVQGNYADLPEILEKIRKADPSIPLRANGLLLDLGMSSEQLEHSGRGFSFRKNEPLIMQYQSSSEILTAAEIINSFKEEELADIFFKYGEERFSRKIAKEIIKERQNKRILTTFELVEIIKKAAPKNYEKGRIHPATRIFQALRIYVNSELENLEKLLKNLDKIFPSEANQPLAEKPKGRVAIISFHSLEDRLVKNYFREMAKQGKAEILTKKPIRPTFQETQANPRARSAKMRAVKLRFNSELRM</sequence>
<evidence type="ECO:0000256" key="6">
    <source>
        <dbReference type="HAMAP-Rule" id="MF_01007"/>
    </source>
</evidence>
<keyword evidence="2 6" id="KW-0698">rRNA processing</keyword>
<feature type="binding site" evidence="6">
    <location>
        <begin position="30"/>
        <end position="32"/>
    </location>
    <ligand>
        <name>S-adenosyl-L-methionine</name>
        <dbReference type="ChEBI" id="CHEBI:59789"/>
    </ligand>
</feature>
<comment type="function">
    <text evidence="6">Specifically methylates the N4 position of cytidine in position 1402 (C1402) of 16S rRNA.</text>
</comment>
<dbReference type="STRING" id="1798473.A3G50_01610"/>
<keyword evidence="5 6" id="KW-0949">S-adenosyl-L-methionine</keyword>
<dbReference type="SUPFAM" id="SSF81799">
    <property type="entry name" value="Putative methyltransferase TM0872, insert domain"/>
    <property type="match status" value="1"/>
</dbReference>
<evidence type="ECO:0000256" key="5">
    <source>
        <dbReference type="ARBA" id="ARBA00022691"/>
    </source>
</evidence>
<comment type="subcellular location">
    <subcellularLocation>
        <location evidence="6">Cytoplasm</location>
    </subcellularLocation>
</comment>
<keyword evidence="3 6" id="KW-0489">Methyltransferase</keyword>